<dbReference type="Pfam" id="PF08281">
    <property type="entry name" value="Sigma70_r4_2"/>
    <property type="match status" value="1"/>
</dbReference>
<feature type="domain" description="RNA polymerase sigma factor 70 region 4 type 2" evidence="1">
    <location>
        <begin position="200"/>
        <end position="250"/>
    </location>
</feature>
<dbReference type="InterPro" id="IPR013325">
    <property type="entry name" value="RNA_pol_sigma_r2"/>
</dbReference>
<reference evidence="2" key="1">
    <citation type="submission" date="2022-11" db="EMBL/GenBank/DDBJ databases">
        <title>Minimal conservation of predation-associated metabolite biosynthetic gene clusters underscores biosynthetic potential of Myxococcota including descriptions for ten novel species: Archangium lansinium sp. nov., Myxococcus landrumus sp. nov., Nannocystis bai.</title>
        <authorList>
            <person name="Ahearne A."/>
            <person name="Stevens C."/>
            <person name="Dowd S."/>
        </authorList>
    </citation>
    <scope>NUCLEOTIDE SEQUENCE</scope>
    <source>
        <strain evidence="2">Fl3</strain>
    </source>
</reference>
<organism evidence="2 3">
    <name type="scientific">Nannocystis punicea</name>
    <dbReference type="NCBI Taxonomy" id="2995304"/>
    <lineage>
        <taxon>Bacteria</taxon>
        <taxon>Pseudomonadati</taxon>
        <taxon>Myxococcota</taxon>
        <taxon>Polyangia</taxon>
        <taxon>Nannocystales</taxon>
        <taxon>Nannocystaceae</taxon>
        <taxon>Nannocystis</taxon>
    </lineage>
</organism>
<dbReference type="InterPro" id="IPR011745">
    <property type="entry name" value="RNA_pol_sigma70_MYXXA"/>
</dbReference>
<name>A0ABY7HDH8_9BACT</name>
<dbReference type="NCBIfam" id="TIGR03001">
    <property type="entry name" value="Sig-70_gmx1"/>
    <property type="match status" value="1"/>
</dbReference>
<evidence type="ECO:0000313" key="3">
    <source>
        <dbReference type="Proteomes" id="UP001164459"/>
    </source>
</evidence>
<evidence type="ECO:0000259" key="1">
    <source>
        <dbReference type="Pfam" id="PF08281"/>
    </source>
</evidence>
<gene>
    <name evidence="2" type="ORF">O0S08_13385</name>
</gene>
<dbReference type="Gene3D" id="1.10.10.10">
    <property type="entry name" value="Winged helix-like DNA-binding domain superfamily/Winged helix DNA-binding domain"/>
    <property type="match status" value="1"/>
</dbReference>
<dbReference type="EMBL" id="CP114040">
    <property type="protein sequence ID" value="WAS97135.1"/>
    <property type="molecule type" value="Genomic_DNA"/>
</dbReference>
<dbReference type="Proteomes" id="UP001164459">
    <property type="component" value="Chromosome"/>
</dbReference>
<dbReference type="InterPro" id="IPR036388">
    <property type="entry name" value="WH-like_DNA-bd_sf"/>
</dbReference>
<dbReference type="InterPro" id="IPR013324">
    <property type="entry name" value="RNA_pol_sigma_r3/r4-like"/>
</dbReference>
<protein>
    <submittedName>
        <fullName evidence="2">Sigma factor-like helix-turn-helix DNA-binding protein</fullName>
    </submittedName>
</protein>
<proteinExistence type="predicted"/>
<dbReference type="InterPro" id="IPR013249">
    <property type="entry name" value="RNA_pol_sigma70_r4_t2"/>
</dbReference>
<dbReference type="SUPFAM" id="SSF88659">
    <property type="entry name" value="Sigma3 and sigma4 domains of RNA polymerase sigma factors"/>
    <property type="match status" value="1"/>
</dbReference>
<accession>A0ABY7HDH8</accession>
<keyword evidence="3" id="KW-1185">Reference proteome</keyword>
<dbReference type="SUPFAM" id="SSF88946">
    <property type="entry name" value="Sigma2 domain of RNA polymerase sigma factors"/>
    <property type="match status" value="1"/>
</dbReference>
<dbReference type="RefSeq" id="WP_269039499.1">
    <property type="nucleotide sequence ID" value="NZ_CP114040.1"/>
</dbReference>
<evidence type="ECO:0000313" key="2">
    <source>
        <dbReference type="EMBL" id="WAS97135.1"/>
    </source>
</evidence>
<sequence length="292" mass="31929">MPSPVEAFEAQLGAPLPADERTRVAAALAELLHRGRLAWPDLAVTDEAFAGCVAVRLRGTVRLVDELSALPPDDLVLVAACARGDAGALQRFEERYFRPAREALRKMRLDAAVIDDLLQRLRERLFVAPAGEHPRICALVGGGDLGALVRIAAVRLGLNAARDDRRSDDDPEALFERLAIELDPETELIAAHARSALAKAFTDTLAALTARDRTLLRLHLVHGLSIDEIGATFRVHRSTAARWLAKIRSDLEEGTLKLLQERLDLSEGEAASLARLLQSRLEISFSRVLAPE</sequence>